<organism evidence="2 3">
    <name type="scientific">Actinomadura rubrisoli</name>
    <dbReference type="NCBI Taxonomy" id="2530368"/>
    <lineage>
        <taxon>Bacteria</taxon>
        <taxon>Bacillati</taxon>
        <taxon>Actinomycetota</taxon>
        <taxon>Actinomycetes</taxon>
        <taxon>Streptosporangiales</taxon>
        <taxon>Thermomonosporaceae</taxon>
        <taxon>Actinomadura</taxon>
    </lineage>
</organism>
<reference evidence="2 3" key="1">
    <citation type="submission" date="2019-03" db="EMBL/GenBank/DDBJ databases">
        <title>Draft genome sequences of novel Actinobacteria.</title>
        <authorList>
            <person name="Sahin N."/>
            <person name="Ay H."/>
            <person name="Saygin H."/>
        </authorList>
    </citation>
    <scope>NUCLEOTIDE SEQUENCE [LARGE SCALE GENOMIC DNA]</scope>
    <source>
        <strain evidence="2 3">H3C3</strain>
    </source>
</reference>
<dbReference type="EMBL" id="SMKU01000071">
    <property type="protein sequence ID" value="TDD87394.1"/>
    <property type="molecule type" value="Genomic_DNA"/>
</dbReference>
<feature type="transmembrane region" description="Helical" evidence="1">
    <location>
        <begin position="43"/>
        <end position="64"/>
    </location>
</feature>
<dbReference type="AlphaFoldDB" id="A0A4R5BTE1"/>
<keyword evidence="1" id="KW-0812">Transmembrane</keyword>
<dbReference type="OrthoDB" id="3387554at2"/>
<evidence type="ECO:0000256" key="1">
    <source>
        <dbReference type="SAM" id="Phobius"/>
    </source>
</evidence>
<dbReference type="InterPro" id="IPR047789">
    <property type="entry name" value="CU044_5270-like"/>
</dbReference>
<gene>
    <name evidence="2" type="ORF">E1298_16195</name>
</gene>
<evidence type="ECO:0000313" key="2">
    <source>
        <dbReference type="EMBL" id="TDD87394.1"/>
    </source>
</evidence>
<keyword evidence="3" id="KW-1185">Reference proteome</keyword>
<evidence type="ECO:0008006" key="4">
    <source>
        <dbReference type="Google" id="ProtNLM"/>
    </source>
</evidence>
<evidence type="ECO:0000313" key="3">
    <source>
        <dbReference type="Proteomes" id="UP000294513"/>
    </source>
</evidence>
<accession>A0A4R5BTE1</accession>
<dbReference type="NCBIfam" id="NF038083">
    <property type="entry name" value="CU044_5270_fam"/>
    <property type="match status" value="1"/>
</dbReference>
<dbReference type="RefSeq" id="WP_131893987.1">
    <property type="nucleotide sequence ID" value="NZ_SMKU01000071.1"/>
</dbReference>
<keyword evidence="1" id="KW-1133">Transmembrane helix</keyword>
<sequence>MNELQQVERLRAEVPDDLDLTAARARFRDGMEKRPPRRLVRPLLMSAATAAAAAGALAVALLVAPDSGPKTAPVANVSLLLNRAADAALKDPLPTPRPDQYIYIELQETQPADATGSEGWLGRQHTQLWQSVNGARPNYARHLQLSPLPIPGRPLPPAAKRQPSIAPEELLAEPCGIRPPLDRPYLDALPADPGALLRLMDGAGGDGDRGDRLWESASNLLVSSAAPPPVQAALYRAIARIPGVRLVDRSEDAAGREGIAVARVNGAIRTELIFDRTSYAFLGERGVVVSTGDDGPAGALVSSSAVLRVSVADAPPKPGPNAAHGDC</sequence>
<proteinExistence type="predicted"/>
<protein>
    <recommendedName>
        <fullName evidence="4">CU044_5270 family protein</fullName>
    </recommendedName>
</protein>
<name>A0A4R5BTE1_9ACTN</name>
<comment type="caution">
    <text evidence="2">The sequence shown here is derived from an EMBL/GenBank/DDBJ whole genome shotgun (WGS) entry which is preliminary data.</text>
</comment>
<keyword evidence="1" id="KW-0472">Membrane</keyword>
<dbReference type="Proteomes" id="UP000294513">
    <property type="component" value="Unassembled WGS sequence"/>
</dbReference>